<dbReference type="KEGG" id="rlc:K227x_60100"/>
<organism evidence="2 3">
    <name type="scientific">Rubripirellula lacrimiformis</name>
    <dbReference type="NCBI Taxonomy" id="1930273"/>
    <lineage>
        <taxon>Bacteria</taxon>
        <taxon>Pseudomonadati</taxon>
        <taxon>Planctomycetota</taxon>
        <taxon>Planctomycetia</taxon>
        <taxon>Pirellulales</taxon>
        <taxon>Pirellulaceae</taxon>
        <taxon>Rubripirellula</taxon>
    </lineage>
</organism>
<name>A0A517NKC1_9BACT</name>
<accession>A0A517NKC1</accession>
<protein>
    <submittedName>
        <fullName evidence="2">Uncharacterized protein</fullName>
    </submittedName>
</protein>
<dbReference type="AlphaFoldDB" id="A0A517NKC1"/>
<dbReference type="Proteomes" id="UP000318538">
    <property type="component" value="Chromosome"/>
</dbReference>
<keyword evidence="3" id="KW-1185">Reference proteome</keyword>
<gene>
    <name evidence="2" type="ORF">K227x_60100</name>
</gene>
<dbReference type="EMBL" id="CP036525">
    <property type="protein sequence ID" value="QDT07582.1"/>
    <property type="molecule type" value="Genomic_DNA"/>
</dbReference>
<proteinExistence type="predicted"/>
<evidence type="ECO:0000313" key="2">
    <source>
        <dbReference type="EMBL" id="QDT07582.1"/>
    </source>
</evidence>
<feature type="region of interest" description="Disordered" evidence="1">
    <location>
        <begin position="16"/>
        <end position="67"/>
    </location>
</feature>
<sequence>MKVRKGEMVRHLQRLGMHQHDVGGGLGSGVSKWQTNRVPSNERDKRGRQIPSTTSLLDRVPKAPHNP</sequence>
<evidence type="ECO:0000313" key="3">
    <source>
        <dbReference type="Proteomes" id="UP000318538"/>
    </source>
</evidence>
<reference evidence="2 3" key="1">
    <citation type="submission" date="2019-02" db="EMBL/GenBank/DDBJ databases">
        <title>Deep-cultivation of Planctomycetes and their phenomic and genomic characterization uncovers novel biology.</title>
        <authorList>
            <person name="Wiegand S."/>
            <person name="Jogler M."/>
            <person name="Boedeker C."/>
            <person name="Pinto D."/>
            <person name="Vollmers J."/>
            <person name="Rivas-Marin E."/>
            <person name="Kohn T."/>
            <person name="Peeters S.H."/>
            <person name="Heuer A."/>
            <person name="Rast P."/>
            <person name="Oberbeckmann S."/>
            <person name="Bunk B."/>
            <person name="Jeske O."/>
            <person name="Meyerdierks A."/>
            <person name="Storesund J.E."/>
            <person name="Kallscheuer N."/>
            <person name="Luecker S."/>
            <person name="Lage O.M."/>
            <person name="Pohl T."/>
            <person name="Merkel B.J."/>
            <person name="Hornburger P."/>
            <person name="Mueller R.-W."/>
            <person name="Bruemmer F."/>
            <person name="Labrenz M."/>
            <person name="Spormann A.M."/>
            <person name="Op den Camp H."/>
            <person name="Overmann J."/>
            <person name="Amann R."/>
            <person name="Jetten M.S.M."/>
            <person name="Mascher T."/>
            <person name="Medema M.H."/>
            <person name="Devos D.P."/>
            <person name="Kaster A.-K."/>
            <person name="Ovreas L."/>
            <person name="Rohde M."/>
            <person name="Galperin M.Y."/>
            <person name="Jogler C."/>
        </authorList>
    </citation>
    <scope>NUCLEOTIDE SEQUENCE [LARGE SCALE GENOMIC DNA]</scope>
    <source>
        <strain evidence="2 3">K22_7</strain>
    </source>
</reference>
<evidence type="ECO:0000256" key="1">
    <source>
        <dbReference type="SAM" id="MobiDB-lite"/>
    </source>
</evidence>